<dbReference type="AlphaFoldDB" id="A0AA39Q700"/>
<organism evidence="2 3">
    <name type="scientific">Armillaria luteobubalina</name>
    <dbReference type="NCBI Taxonomy" id="153913"/>
    <lineage>
        <taxon>Eukaryota</taxon>
        <taxon>Fungi</taxon>
        <taxon>Dikarya</taxon>
        <taxon>Basidiomycota</taxon>
        <taxon>Agaricomycotina</taxon>
        <taxon>Agaricomycetes</taxon>
        <taxon>Agaricomycetidae</taxon>
        <taxon>Agaricales</taxon>
        <taxon>Marasmiineae</taxon>
        <taxon>Physalacriaceae</taxon>
        <taxon>Armillaria</taxon>
    </lineage>
</organism>
<dbReference type="EMBL" id="JAUEPU010000013">
    <property type="protein sequence ID" value="KAK0497176.1"/>
    <property type="molecule type" value="Genomic_DNA"/>
</dbReference>
<keyword evidence="1" id="KW-0175">Coiled coil</keyword>
<evidence type="ECO:0000313" key="2">
    <source>
        <dbReference type="EMBL" id="KAK0497176.1"/>
    </source>
</evidence>
<keyword evidence="3" id="KW-1185">Reference proteome</keyword>
<protein>
    <recommendedName>
        <fullName evidence="4">F-box domain-containing protein</fullName>
    </recommendedName>
</protein>
<feature type="coiled-coil region" evidence="1">
    <location>
        <begin position="80"/>
        <end position="114"/>
    </location>
</feature>
<gene>
    <name evidence="2" type="ORF">EDD18DRAFT_144909</name>
</gene>
<evidence type="ECO:0000313" key="3">
    <source>
        <dbReference type="Proteomes" id="UP001175228"/>
    </source>
</evidence>
<proteinExistence type="predicted"/>
<dbReference type="Proteomes" id="UP001175228">
    <property type="component" value="Unassembled WGS sequence"/>
</dbReference>
<sequence length="320" mass="36230">MASPTVSPSDWCPCKGCACVNHTIPSYKFIVIDADVPLAEHPDLGNFARSNDPPNPYEEKTLQQMISDSGKRVDALDAPVLELKALKQALERSIVRINEELAVLAKERQRLSDSMRERQSILSALRRMPKEVLAQIYLNTLTLPFSWEMSPTSNGLSSVRSARKRPLLTFELVSRNWKDVLDTFPDLWSYVNILIDRMPSMTYAHYIGNQLSRSQLSPLSISICHIDSYSFVRLGAFPITILMALFTVSRRIQTLHLCLPARYFAEMQHFQLSFPNLQELRLLSSIDTSEVAQHLHFGSLPSLRVFRAANVSNVDKLSLP</sequence>
<comment type="caution">
    <text evidence="2">The sequence shown here is derived from an EMBL/GenBank/DDBJ whole genome shotgun (WGS) entry which is preliminary data.</text>
</comment>
<name>A0AA39Q700_9AGAR</name>
<reference evidence="2" key="1">
    <citation type="submission" date="2023-06" db="EMBL/GenBank/DDBJ databases">
        <authorList>
            <consortium name="Lawrence Berkeley National Laboratory"/>
            <person name="Ahrendt S."/>
            <person name="Sahu N."/>
            <person name="Indic B."/>
            <person name="Wong-Bajracharya J."/>
            <person name="Merenyi Z."/>
            <person name="Ke H.-M."/>
            <person name="Monk M."/>
            <person name="Kocsube S."/>
            <person name="Drula E."/>
            <person name="Lipzen A."/>
            <person name="Balint B."/>
            <person name="Henrissat B."/>
            <person name="Andreopoulos B."/>
            <person name="Martin F.M."/>
            <person name="Harder C.B."/>
            <person name="Rigling D."/>
            <person name="Ford K.L."/>
            <person name="Foster G.D."/>
            <person name="Pangilinan J."/>
            <person name="Papanicolaou A."/>
            <person name="Barry K."/>
            <person name="LaButti K."/>
            <person name="Viragh M."/>
            <person name="Koriabine M."/>
            <person name="Yan M."/>
            <person name="Riley R."/>
            <person name="Champramary S."/>
            <person name="Plett K.L."/>
            <person name="Tsai I.J."/>
            <person name="Slot J."/>
            <person name="Sipos G."/>
            <person name="Plett J."/>
            <person name="Nagy L.G."/>
            <person name="Grigoriev I.V."/>
        </authorList>
    </citation>
    <scope>NUCLEOTIDE SEQUENCE</scope>
    <source>
        <strain evidence="2">HWK02</strain>
    </source>
</reference>
<evidence type="ECO:0000256" key="1">
    <source>
        <dbReference type="SAM" id="Coils"/>
    </source>
</evidence>
<accession>A0AA39Q700</accession>
<evidence type="ECO:0008006" key="4">
    <source>
        <dbReference type="Google" id="ProtNLM"/>
    </source>
</evidence>